<dbReference type="PROSITE" id="PS50979">
    <property type="entry name" value="BC"/>
    <property type="match status" value="1"/>
</dbReference>
<dbReference type="EMBL" id="CP003418">
    <property type="protein sequence ID" value="AFH49249.1"/>
    <property type="molecule type" value="Genomic_DNA"/>
</dbReference>
<dbReference type="Pfam" id="PF02786">
    <property type="entry name" value="CPSase_L_D2"/>
    <property type="match status" value="1"/>
</dbReference>
<dbReference type="SUPFAM" id="SSF51246">
    <property type="entry name" value="Rudiment single hybrid motif"/>
    <property type="match status" value="1"/>
</dbReference>
<dbReference type="InterPro" id="IPR005479">
    <property type="entry name" value="CPAse_ATP-bd"/>
</dbReference>
<dbReference type="PANTHER" id="PTHR18866">
    <property type="entry name" value="CARBOXYLASE:PYRUVATE/ACETYL-COA/PROPIONYL-COA CARBOXYLASE"/>
    <property type="match status" value="1"/>
</dbReference>
<dbReference type="SUPFAM" id="SSF56059">
    <property type="entry name" value="Glutathione synthetase ATP-binding domain-like"/>
    <property type="match status" value="1"/>
</dbReference>
<name>I0AJU2_IGNAJ</name>
<dbReference type="InterPro" id="IPR005482">
    <property type="entry name" value="Biotin_COase_C"/>
</dbReference>
<dbReference type="SMART" id="SM00878">
    <property type="entry name" value="Biotin_carb_C"/>
    <property type="match status" value="1"/>
</dbReference>
<evidence type="ECO:0000313" key="8">
    <source>
        <dbReference type="EMBL" id="AFH49249.1"/>
    </source>
</evidence>
<dbReference type="NCBIfam" id="NF006367">
    <property type="entry name" value="PRK08591.1"/>
    <property type="match status" value="1"/>
</dbReference>
<evidence type="ECO:0000256" key="2">
    <source>
        <dbReference type="ARBA" id="ARBA00022741"/>
    </source>
</evidence>
<dbReference type="GO" id="GO:0005524">
    <property type="term" value="F:ATP binding"/>
    <property type="evidence" value="ECO:0007669"/>
    <property type="project" value="UniProtKB-UniRule"/>
</dbReference>
<dbReference type="Pfam" id="PF02785">
    <property type="entry name" value="Biotin_carb_C"/>
    <property type="match status" value="1"/>
</dbReference>
<reference evidence="8 9" key="1">
    <citation type="journal article" date="2012" name="Front. Microbiol.">
        <title>Complete genome of Ignavibacterium album, a metabolically versatile, flagellated, facultative anaerobe from the phylum Chlorobi.</title>
        <authorList>
            <person name="Liu Z."/>
            <person name="Frigaard N.-U."/>
            <person name="Vogl K."/>
            <person name="Iino T."/>
            <person name="Ohkuma M."/>
            <person name="Overmann J."/>
            <person name="Bryant D.A."/>
        </authorList>
    </citation>
    <scope>NUCLEOTIDE SEQUENCE [LARGE SCALE GENOMIC DNA]</scope>
    <source>
        <strain evidence="9">DSM 19864 / JCM 16511 / NBRC 101810 / Mat9-16</strain>
    </source>
</reference>
<evidence type="ECO:0000259" key="6">
    <source>
        <dbReference type="PROSITE" id="PS50975"/>
    </source>
</evidence>
<dbReference type="FunFam" id="3.30.470.20:FF:000028">
    <property type="entry name" value="Methylcrotonoyl-CoA carboxylase subunit alpha, mitochondrial"/>
    <property type="match status" value="1"/>
</dbReference>
<dbReference type="SUPFAM" id="SSF52440">
    <property type="entry name" value="PreATP-grasp domain"/>
    <property type="match status" value="1"/>
</dbReference>
<sequence>MIRKILIANRGEIAVRIIRACKELGIKSAAIYSEADFGALHTILADESYLIGPAPSSQSYLNKEKIIQLAKEINADAIHPGYGFLSENSDFIRMVEESGVKFIGPSSKSVEMMGSKTAARNLMQKNKVPIVPGTTEPIKTIAEGLSFAGEIGFPVLLKASAGGGGKGMRKVFSKDDFESAFESTKREALKAFGSDDVYIEKLIENPKHIEVQIIADKFGNYRHLFERECSIQRRHQKIIEESPSAFLDNSTRDAITEAAINAAKACDYFNAGTIEFLMDSNKNFYFLEMNTRLQVEHPVTELVTGIDLVKEQIMIASGEKISFEQNEVKQNGVAIECRIYAEDSSQGFLPSTGKLKLYKEPGGPNVRVDSGVIVNSEITVHYDPMISKLICWGKNRNEAINRSLRALDEYFIGGVNNNISFLKFILNSPEFKNGVHNINSVEQKLLREFENNLSNNSFEDTEIAAAILAAHIKNNVKQKVSANISSTNRWRDQMYE</sequence>
<proteinExistence type="predicted"/>
<dbReference type="InterPro" id="IPR005481">
    <property type="entry name" value="BC-like_N"/>
</dbReference>
<keyword evidence="4" id="KW-0092">Biotin</keyword>
<dbReference type="Proteomes" id="UP000007394">
    <property type="component" value="Chromosome"/>
</dbReference>
<dbReference type="PROSITE" id="PS50975">
    <property type="entry name" value="ATP_GRASP"/>
    <property type="match status" value="1"/>
</dbReference>
<dbReference type="InterPro" id="IPR050856">
    <property type="entry name" value="Biotin_carboxylase_complex"/>
</dbReference>
<dbReference type="PATRIC" id="fig|945713.3.peg.1541"/>
<gene>
    <name evidence="8" type="primary">pccA</name>
    <name evidence="8" type="ordered locus">IALB_1541</name>
</gene>
<feature type="domain" description="Biotin carboxylation" evidence="7">
    <location>
        <begin position="1"/>
        <end position="446"/>
    </location>
</feature>
<keyword evidence="1" id="KW-0436">Ligase</keyword>
<dbReference type="GO" id="GO:0046872">
    <property type="term" value="F:metal ion binding"/>
    <property type="evidence" value="ECO:0007669"/>
    <property type="project" value="InterPro"/>
</dbReference>
<dbReference type="InterPro" id="IPR011054">
    <property type="entry name" value="Rudment_hybrid_motif"/>
</dbReference>
<evidence type="ECO:0000256" key="3">
    <source>
        <dbReference type="ARBA" id="ARBA00022840"/>
    </source>
</evidence>
<dbReference type="PROSITE" id="PS00867">
    <property type="entry name" value="CPSASE_2"/>
    <property type="match status" value="1"/>
</dbReference>
<dbReference type="PROSITE" id="PS00866">
    <property type="entry name" value="CPSASE_1"/>
    <property type="match status" value="1"/>
</dbReference>
<dbReference type="eggNOG" id="COG0439">
    <property type="taxonomic scope" value="Bacteria"/>
</dbReference>
<evidence type="ECO:0000256" key="1">
    <source>
        <dbReference type="ARBA" id="ARBA00022598"/>
    </source>
</evidence>
<keyword evidence="2 5" id="KW-0547">Nucleotide-binding</keyword>
<dbReference type="FunFam" id="3.30.1490.20:FF:000003">
    <property type="entry name" value="acetyl-CoA carboxylase isoform X1"/>
    <property type="match status" value="1"/>
</dbReference>
<keyword evidence="3 5" id="KW-0067">ATP-binding</keyword>
<dbReference type="STRING" id="945713.IALB_1541"/>
<dbReference type="InterPro" id="IPR011764">
    <property type="entry name" value="Biotin_carboxylation_dom"/>
</dbReference>
<dbReference type="RefSeq" id="WP_014560402.1">
    <property type="nucleotide sequence ID" value="NC_017464.1"/>
</dbReference>
<dbReference type="AlphaFoldDB" id="I0AJU2"/>
<dbReference type="InterPro" id="IPR011761">
    <property type="entry name" value="ATP-grasp"/>
</dbReference>
<evidence type="ECO:0000259" key="7">
    <source>
        <dbReference type="PROSITE" id="PS50979"/>
    </source>
</evidence>
<evidence type="ECO:0000313" key="9">
    <source>
        <dbReference type="Proteomes" id="UP000007394"/>
    </source>
</evidence>
<dbReference type="OrthoDB" id="9807469at2"/>
<dbReference type="PANTHER" id="PTHR18866:SF33">
    <property type="entry name" value="METHYLCROTONOYL-COA CARBOXYLASE SUBUNIT ALPHA, MITOCHONDRIAL-RELATED"/>
    <property type="match status" value="1"/>
</dbReference>
<accession>I0AJU2</accession>
<dbReference type="Gene3D" id="3.30.470.20">
    <property type="entry name" value="ATP-grasp fold, B domain"/>
    <property type="match status" value="1"/>
</dbReference>
<feature type="domain" description="ATP-grasp" evidence="6">
    <location>
        <begin position="120"/>
        <end position="317"/>
    </location>
</feature>
<keyword evidence="9" id="KW-1185">Reference proteome</keyword>
<dbReference type="Pfam" id="PF00289">
    <property type="entry name" value="Biotin_carb_N"/>
    <property type="match status" value="1"/>
</dbReference>
<protein>
    <submittedName>
        <fullName evidence="8">Propionyl-CoA carboxylase subunit alpha</fullName>
    </submittedName>
</protein>
<evidence type="ECO:0000256" key="5">
    <source>
        <dbReference type="PROSITE-ProRule" id="PRU00409"/>
    </source>
</evidence>
<dbReference type="InterPro" id="IPR016185">
    <property type="entry name" value="PreATP-grasp_dom_sf"/>
</dbReference>
<dbReference type="GO" id="GO:0016874">
    <property type="term" value="F:ligase activity"/>
    <property type="evidence" value="ECO:0007669"/>
    <property type="project" value="UniProtKB-KW"/>
</dbReference>
<dbReference type="FunFam" id="3.40.50.20:FF:000010">
    <property type="entry name" value="Propionyl-CoA carboxylase subunit alpha"/>
    <property type="match status" value="1"/>
</dbReference>
<dbReference type="HOGENOM" id="CLU_000395_3_2_10"/>
<dbReference type="KEGG" id="ial:IALB_1541"/>
<evidence type="ECO:0000256" key="4">
    <source>
        <dbReference type="ARBA" id="ARBA00023267"/>
    </source>
</evidence>
<organism evidence="8 9">
    <name type="scientific">Ignavibacterium album (strain DSM 19864 / JCM 16511 / NBRC 101810 / Mat9-16)</name>
    <dbReference type="NCBI Taxonomy" id="945713"/>
    <lineage>
        <taxon>Bacteria</taxon>
        <taxon>Pseudomonadati</taxon>
        <taxon>Ignavibacteriota</taxon>
        <taxon>Ignavibacteria</taxon>
        <taxon>Ignavibacteriales</taxon>
        <taxon>Ignavibacteriaceae</taxon>
        <taxon>Ignavibacterium</taxon>
    </lineage>
</organism>